<accession>A0A0K9GUC4</accession>
<dbReference type="EMBL" id="LFZW01000001">
    <property type="protein sequence ID" value="KMY49847.1"/>
    <property type="molecule type" value="Genomic_DNA"/>
</dbReference>
<keyword evidence="8" id="KW-1185">Reference proteome</keyword>
<proteinExistence type="predicted"/>
<dbReference type="PANTHER" id="PTHR30185">
    <property type="entry name" value="CRYPTIC BETA-GLUCOSIDE BGL OPERON ANTITERMINATOR"/>
    <property type="match status" value="1"/>
</dbReference>
<evidence type="ECO:0000313" key="8">
    <source>
        <dbReference type="Proteomes" id="UP000037146"/>
    </source>
</evidence>
<dbReference type="Pfam" id="PF00874">
    <property type="entry name" value="PRD"/>
    <property type="match status" value="2"/>
</dbReference>
<keyword evidence="4" id="KW-0804">Transcription</keyword>
<dbReference type="Pfam" id="PF08279">
    <property type="entry name" value="HTH_11"/>
    <property type="match status" value="1"/>
</dbReference>
<keyword evidence="3" id="KW-0010">Activator</keyword>
<name>A0A0K9GUC4_9BACI</name>
<dbReference type="InterPro" id="IPR036388">
    <property type="entry name" value="WH-like_DNA-bd_sf"/>
</dbReference>
<dbReference type="Proteomes" id="UP000037146">
    <property type="component" value="Unassembled WGS sequence"/>
</dbReference>
<comment type="caution">
    <text evidence="7">The sequence shown here is derived from an EMBL/GenBank/DDBJ whole genome shotgun (WGS) entry which is preliminary data.</text>
</comment>
<dbReference type="PATRIC" id="fig|1679170.3.peg.2268"/>
<evidence type="ECO:0000256" key="3">
    <source>
        <dbReference type="ARBA" id="ARBA00023159"/>
    </source>
</evidence>
<evidence type="ECO:0000259" key="5">
    <source>
        <dbReference type="PROSITE" id="PS51094"/>
    </source>
</evidence>
<dbReference type="Gene3D" id="1.10.1790.10">
    <property type="entry name" value="PRD domain"/>
    <property type="match status" value="2"/>
</dbReference>
<protein>
    <submittedName>
        <fullName evidence="7">Transcription antiterminator BglG</fullName>
    </submittedName>
</protein>
<dbReference type="PROSITE" id="PS51372">
    <property type="entry name" value="PRD_2"/>
    <property type="match status" value="2"/>
</dbReference>
<feature type="domain" description="PRD" evidence="6">
    <location>
        <begin position="286"/>
        <end position="393"/>
    </location>
</feature>
<evidence type="ECO:0000256" key="4">
    <source>
        <dbReference type="ARBA" id="ARBA00023163"/>
    </source>
</evidence>
<dbReference type="PANTHER" id="PTHR30185:SF12">
    <property type="entry name" value="TRANSCRIPTIONAL REGULATOR MANR"/>
    <property type="match status" value="1"/>
</dbReference>
<reference evidence="8" key="1">
    <citation type="submission" date="2015-07" db="EMBL/GenBank/DDBJ databases">
        <title>Genome sequencing project for genomic taxonomy and phylogenomics of Bacillus-like bacteria.</title>
        <authorList>
            <person name="Liu B."/>
            <person name="Wang J."/>
            <person name="Zhu Y."/>
            <person name="Liu G."/>
            <person name="Chen Q."/>
            <person name="Chen Z."/>
            <person name="Lan J."/>
            <person name="Che J."/>
            <person name="Ge C."/>
            <person name="Shi H."/>
            <person name="Pan Z."/>
            <person name="Liu X."/>
        </authorList>
    </citation>
    <scope>NUCLEOTIDE SEQUENCE [LARGE SCALE GENOMIC DNA]</scope>
    <source>
        <strain evidence="8">FJAT-27997</strain>
    </source>
</reference>
<sequence length="636" mass="74421">MLSKRQKKIIMLMSENKEWIVGRELAKLLGVSDRTIRNDIAGINNFYEDVLIESDVRQGYKIDEYKMQNLKIEISEIIPQTSEERCAYIIQELLFGKSKINLVLLQEKIFISESSLDNDIKKIRILLARYHSLKIIRRSNYIELTGNEEEKRSLYKNLLTDETKGNFLNLNKMASLFKDFDLIRVKTILEETLKEYHYHVRELAIPGLMIHIGVTIERMIRYNFIKTDRGSKELKNSMEYEIAQKVFYKVASEINIKIVEDEVVLFALLLLGKKGASYSNEIVKEKMDYSASDLVLNIIDDIKTTFDIDFSDDNEFKVGFEMHIISLLERHIHNIEVDNMYLQEIKRKYPLVFEMGVRVCKLLEEQIHIRIKENEISFIALHLGSAYERANLTRKYKVLMIYPYNQTLSDLCLQKVMNRFSDRIEIIECMNFFEASAIDDLKPDLILTTLPLEHSLDILTIEISLFVNHKDESNIFQALNRLDEIRYKDDFQILILKLIKKEFFYTGIKGETPTEIISQMCDRLYDKGYVTDEFKESVLHRESISATSFVYGFSVPHSINGRATILSTLSIAILNNPIKWGEFDARFVILLAITEENRKLLRIFFDWLSSIISNSSKFASILEVKNYDEFVENILK</sequence>
<dbReference type="InterPro" id="IPR050661">
    <property type="entry name" value="BglG_antiterminators"/>
</dbReference>
<gene>
    <name evidence="7" type="ORF">AC625_10170</name>
</gene>
<feature type="domain" description="PRD" evidence="6">
    <location>
        <begin position="176"/>
        <end position="280"/>
    </location>
</feature>
<dbReference type="Pfam" id="PF00359">
    <property type="entry name" value="PTS_EIIA_2"/>
    <property type="match status" value="1"/>
</dbReference>
<evidence type="ECO:0000313" key="7">
    <source>
        <dbReference type="EMBL" id="KMY49847.1"/>
    </source>
</evidence>
<dbReference type="GO" id="GO:0006355">
    <property type="term" value="P:regulation of DNA-templated transcription"/>
    <property type="evidence" value="ECO:0007669"/>
    <property type="project" value="InterPro"/>
</dbReference>
<dbReference type="InterPro" id="IPR036634">
    <property type="entry name" value="PRD_sf"/>
</dbReference>
<dbReference type="InterPro" id="IPR011608">
    <property type="entry name" value="PRD"/>
</dbReference>
<dbReference type="Gene3D" id="3.40.930.10">
    <property type="entry name" value="Mannitol-specific EII, Chain A"/>
    <property type="match status" value="1"/>
</dbReference>
<dbReference type="InterPro" id="IPR036390">
    <property type="entry name" value="WH_DNA-bd_sf"/>
</dbReference>
<evidence type="ECO:0000256" key="1">
    <source>
        <dbReference type="ARBA" id="ARBA00022737"/>
    </source>
</evidence>
<dbReference type="InterPro" id="IPR007737">
    <property type="entry name" value="Mga_HTH"/>
</dbReference>
<keyword evidence="2" id="KW-0805">Transcription regulation</keyword>
<dbReference type="InterPro" id="IPR016152">
    <property type="entry name" value="PTrfase/Anion_transptr"/>
</dbReference>
<dbReference type="Gene3D" id="1.10.10.10">
    <property type="entry name" value="Winged helix-like DNA-binding domain superfamily/Winged helix DNA-binding domain"/>
    <property type="match status" value="1"/>
</dbReference>
<dbReference type="RefSeq" id="WP_049681194.1">
    <property type="nucleotide sequence ID" value="NZ_LFZW01000001.1"/>
</dbReference>
<organism evidence="7 8">
    <name type="scientific">Peribacillus loiseleuriae</name>
    <dbReference type="NCBI Taxonomy" id="1679170"/>
    <lineage>
        <taxon>Bacteria</taxon>
        <taxon>Bacillati</taxon>
        <taxon>Bacillota</taxon>
        <taxon>Bacilli</taxon>
        <taxon>Bacillales</taxon>
        <taxon>Bacillaceae</taxon>
        <taxon>Peribacillus</taxon>
    </lineage>
</organism>
<feature type="domain" description="PTS EIIA type-2" evidence="5">
    <location>
        <begin position="497"/>
        <end position="636"/>
    </location>
</feature>
<dbReference type="OrthoDB" id="3710983at2"/>
<evidence type="ECO:0000256" key="2">
    <source>
        <dbReference type="ARBA" id="ARBA00023015"/>
    </source>
</evidence>
<dbReference type="AlphaFoldDB" id="A0A0K9GUC4"/>
<dbReference type="PROSITE" id="PS51094">
    <property type="entry name" value="PTS_EIIA_TYPE_2"/>
    <property type="match status" value="1"/>
</dbReference>
<dbReference type="InterPro" id="IPR002178">
    <property type="entry name" value="PTS_EIIA_type-2_dom"/>
</dbReference>
<evidence type="ECO:0000259" key="6">
    <source>
        <dbReference type="PROSITE" id="PS51372"/>
    </source>
</evidence>
<dbReference type="SUPFAM" id="SSF55804">
    <property type="entry name" value="Phoshotransferase/anion transport protein"/>
    <property type="match status" value="1"/>
</dbReference>
<keyword evidence="1" id="KW-0677">Repeat</keyword>
<dbReference type="STRING" id="1679170.AC625_10170"/>
<dbReference type="SUPFAM" id="SSF63520">
    <property type="entry name" value="PTS-regulatory domain, PRD"/>
    <property type="match status" value="2"/>
</dbReference>
<dbReference type="Pfam" id="PF05043">
    <property type="entry name" value="Mga"/>
    <property type="match status" value="1"/>
</dbReference>
<dbReference type="InterPro" id="IPR013196">
    <property type="entry name" value="HTH_11"/>
</dbReference>
<dbReference type="SUPFAM" id="SSF46785">
    <property type="entry name" value="Winged helix' DNA-binding domain"/>
    <property type="match status" value="1"/>
</dbReference>